<name>A0ACB6RBW2_9PLEO</name>
<sequence length="92" mass="10345">LPWRSTPCRLRLLRIGALSSFPFCSSPSPIAEWTPQVLPSTYAAVSKHPHIARTTLWNRAHGRPLKRRESSKSTVPHSAGREFHGLIFVANF</sequence>
<reference evidence="1" key="1">
    <citation type="journal article" date="2020" name="Stud. Mycol.">
        <title>101 Dothideomycetes genomes: a test case for predicting lifestyles and emergence of pathogens.</title>
        <authorList>
            <person name="Haridas S."/>
            <person name="Albert R."/>
            <person name="Binder M."/>
            <person name="Bloem J."/>
            <person name="Labutti K."/>
            <person name="Salamov A."/>
            <person name="Andreopoulos B."/>
            <person name="Baker S."/>
            <person name="Barry K."/>
            <person name="Bills G."/>
            <person name="Bluhm B."/>
            <person name="Cannon C."/>
            <person name="Castanera R."/>
            <person name="Culley D."/>
            <person name="Daum C."/>
            <person name="Ezra D."/>
            <person name="Gonzalez J."/>
            <person name="Henrissat B."/>
            <person name="Kuo A."/>
            <person name="Liang C."/>
            <person name="Lipzen A."/>
            <person name="Lutzoni F."/>
            <person name="Magnuson J."/>
            <person name="Mondo S."/>
            <person name="Nolan M."/>
            <person name="Ohm R."/>
            <person name="Pangilinan J."/>
            <person name="Park H.-J."/>
            <person name="Ramirez L."/>
            <person name="Alfaro M."/>
            <person name="Sun H."/>
            <person name="Tritt A."/>
            <person name="Yoshinaga Y."/>
            <person name="Zwiers L.-H."/>
            <person name="Turgeon B."/>
            <person name="Goodwin S."/>
            <person name="Spatafora J."/>
            <person name="Crous P."/>
            <person name="Grigoriev I."/>
        </authorList>
    </citation>
    <scope>NUCLEOTIDE SEQUENCE</scope>
    <source>
        <strain evidence="1">ATCC 200398</strain>
    </source>
</reference>
<gene>
    <name evidence="1" type="ORF">BDR25DRAFT_88915</name>
</gene>
<evidence type="ECO:0000313" key="2">
    <source>
        <dbReference type="Proteomes" id="UP000799755"/>
    </source>
</evidence>
<feature type="non-terminal residue" evidence="1">
    <location>
        <position position="1"/>
    </location>
</feature>
<dbReference type="Proteomes" id="UP000799755">
    <property type="component" value="Unassembled WGS sequence"/>
</dbReference>
<organism evidence="1 2">
    <name type="scientific">Lindgomyces ingoldianus</name>
    <dbReference type="NCBI Taxonomy" id="673940"/>
    <lineage>
        <taxon>Eukaryota</taxon>
        <taxon>Fungi</taxon>
        <taxon>Dikarya</taxon>
        <taxon>Ascomycota</taxon>
        <taxon>Pezizomycotina</taxon>
        <taxon>Dothideomycetes</taxon>
        <taxon>Pleosporomycetidae</taxon>
        <taxon>Pleosporales</taxon>
        <taxon>Lindgomycetaceae</taxon>
        <taxon>Lindgomyces</taxon>
    </lineage>
</organism>
<accession>A0ACB6RBW2</accession>
<protein>
    <submittedName>
        <fullName evidence="1">Uncharacterized protein</fullName>
    </submittedName>
</protein>
<keyword evidence="2" id="KW-1185">Reference proteome</keyword>
<evidence type="ECO:0000313" key="1">
    <source>
        <dbReference type="EMBL" id="KAF2475820.1"/>
    </source>
</evidence>
<proteinExistence type="predicted"/>
<dbReference type="EMBL" id="MU003495">
    <property type="protein sequence ID" value="KAF2475820.1"/>
    <property type="molecule type" value="Genomic_DNA"/>
</dbReference>
<comment type="caution">
    <text evidence="1">The sequence shown here is derived from an EMBL/GenBank/DDBJ whole genome shotgun (WGS) entry which is preliminary data.</text>
</comment>